<reference evidence="2 3" key="1">
    <citation type="journal article" date="2018" name="Nat. Ecol. Evol.">
        <title>Shark genomes provide insights into elasmobranch evolution and the origin of vertebrates.</title>
        <authorList>
            <person name="Hara Y"/>
            <person name="Yamaguchi K"/>
            <person name="Onimaru K"/>
            <person name="Kadota M"/>
            <person name="Koyanagi M"/>
            <person name="Keeley SD"/>
            <person name="Tatsumi K"/>
            <person name="Tanaka K"/>
            <person name="Motone F"/>
            <person name="Kageyama Y"/>
            <person name="Nozu R"/>
            <person name="Adachi N"/>
            <person name="Nishimura O"/>
            <person name="Nakagawa R"/>
            <person name="Tanegashima C"/>
            <person name="Kiyatake I"/>
            <person name="Matsumoto R"/>
            <person name="Murakumo K"/>
            <person name="Nishida K"/>
            <person name="Terakita A"/>
            <person name="Kuratani S"/>
            <person name="Sato K"/>
            <person name="Hyodo S Kuraku.S."/>
        </authorList>
    </citation>
    <scope>NUCLEOTIDE SEQUENCE [LARGE SCALE GENOMIC DNA]</scope>
</reference>
<feature type="region of interest" description="Disordered" evidence="1">
    <location>
        <begin position="1"/>
        <end position="45"/>
    </location>
</feature>
<keyword evidence="3" id="KW-1185">Reference proteome</keyword>
<comment type="caution">
    <text evidence="2">The sequence shown here is derived from an EMBL/GenBank/DDBJ whole genome shotgun (WGS) entry which is preliminary data.</text>
</comment>
<evidence type="ECO:0000313" key="3">
    <source>
        <dbReference type="Proteomes" id="UP000287033"/>
    </source>
</evidence>
<dbReference type="Proteomes" id="UP000287033">
    <property type="component" value="Unassembled WGS sequence"/>
</dbReference>
<accession>A0A401T865</accession>
<dbReference type="STRING" id="137246.A0A401T865"/>
<dbReference type="OrthoDB" id="8030428at2759"/>
<name>A0A401T865_CHIPU</name>
<gene>
    <name evidence="2" type="ORF">chiPu_0022984</name>
</gene>
<protein>
    <submittedName>
        <fullName evidence="2">Uncharacterized protein</fullName>
    </submittedName>
</protein>
<dbReference type="AlphaFoldDB" id="A0A401T865"/>
<sequence length="105" mass="11978">MKKGMHVTDSFVGREPSQHPKERTIEDQREGSGDDDDGDDDGDFVNTVEKLPIDDLVKMHDQLIAGLEQCTFISEQEIVAIYSIKERLLRQKPILMGQMTLEEVF</sequence>
<evidence type="ECO:0000313" key="2">
    <source>
        <dbReference type="EMBL" id="GCC38863.1"/>
    </source>
</evidence>
<feature type="compositionally biased region" description="Basic and acidic residues" evidence="1">
    <location>
        <begin position="16"/>
        <end position="32"/>
    </location>
</feature>
<proteinExistence type="predicted"/>
<organism evidence="2 3">
    <name type="scientific">Chiloscyllium punctatum</name>
    <name type="common">Brownbanded bambooshark</name>
    <name type="synonym">Hemiscyllium punctatum</name>
    <dbReference type="NCBI Taxonomy" id="137246"/>
    <lineage>
        <taxon>Eukaryota</taxon>
        <taxon>Metazoa</taxon>
        <taxon>Chordata</taxon>
        <taxon>Craniata</taxon>
        <taxon>Vertebrata</taxon>
        <taxon>Chondrichthyes</taxon>
        <taxon>Elasmobranchii</taxon>
        <taxon>Galeomorphii</taxon>
        <taxon>Galeoidea</taxon>
        <taxon>Orectolobiformes</taxon>
        <taxon>Hemiscylliidae</taxon>
        <taxon>Chiloscyllium</taxon>
    </lineage>
</organism>
<dbReference type="EMBL" id="BEZZ01013918">
    <property type="protein sequence ID" value="GCC38863.1"/>
    <property type="molecule type" value="Genomic_DNA"/>
</dbReference>
<feature type="compositionally biased region" description="Acidic residues" evidence="1">
    <location>
        <begin position="33"/>
        <end position="43"/>
    </location>
</feature>
<evidence type="ECO:0000256" key="1">
    <source>
        <dbReference type="SAM" id="MobiDB-lite"/>
    </source>
</evidence>